<evidence type="ECO:0000256" key="3">
    <source>
        <dbReference type="ARBA" id="ARBA00011270"/>
    </source>
</evidence>
<organism evidence="11 12">
    <name type="scientific">Buchnera aphidicola</name>
    <name type="common">Artemisaphis artemisicola</name>
    <dbReference type="NCBI Taxonomy" id="1241836"/>
    <lineage>
        <taxon>Bacteria</taxon>
        <taxon>Pseudomonadati</taxon>
        <taxon>Pseudomonadota</taxon>
        <taxon>Gammaproteobacteria</taxon>
        <taxon>Enterobacterales</taxon>
        <taxon>Erwiniaceae</taxon>
        <taxon>Buchnera</taxon>
    </lineage>
</organism>
<keyword evidence="6 9" id="KW-0057">Aromatic amino acid biosynthesis</keyword>
<reference evidence="11 12" key="2">
    <citation type="submission" date="2019-05" db="EMBL/GenBank/DDBJ databases">
        <title>Genome evolution of the obligate endosymbiont Buchnera aphidicola.</title>
        <authorList>
            <person name="Moran N.A."/>
        </authorList>
    </citation>
    <scope>NUCLEOTIDE SEQUENCE [LARGE SCALE GENOMIC DNA]</scope>
    <source>
        <strain evidence="11 12">Aar</strain>
    </source>
</reference>
<evidence type="ECO:0000256" key="8">
    <source>
        <dbReference type="ARBA" id="ARBA00049047"/>
    </source>
</evidence>
<comment type="pathway">
    <text evidence="2 9">Amino-acid biosynthesis; L-tryptophan biosynthesis; L-tryptophan from chorismate: step 5/5.</text>
</comment>
<dbReference type="InterPro" id="IPR018204">
    <property type="entry name" value="Trp_synthase_alpha_AS"/>
</dbReference>
<dbReference type="InterPro" id="IPR002028">
    <property type="entry name" value="Trp_synthase_suA"/>
</dbReference>
<name>A0A4D6XHM9_9GAMM</name>
<evidence type="ECO:0000313" key="12">
    <source>
        <dbReference type="Proteomes" id="UP000298654"/>
    </source>
</evidence>
<dbReference type="OrthoDB" id="9804578at2"/>
<dbReference type="Gene3D" id="3.20.20.70">
    <property type="entry name" value="Aldolase class I"/>
    <property type="match status" value="1"/>
</dbReference>
<keyword evidence="5 9" id="KW-0822">Tryptophan biosynthesis</keyword>
<dbReference type="GO" id="GO:0005829">
    <property type="term" value="C:cytosol"/>
    <property type="evidence" value="ECO:0007669"/>
    <property type="project" value="TreeGrafter"/>
</dbReference>
<evidence type="ECO:0000256" key="7">
    <source>
        <dbReference type="ARBA" id="ARBA00023239"/>
    </source>
</evidence>
<dbReference type="PROSITE" id="PS00167">
    <property type="entry name" value="TRP_SYNTHASE_ALPHA"/>
    <property type="match status" value="1"/>
</dbReference>
<dbReference type="GO" id="GO:0004834">
    <property type="term" value="F:tryptophan synthase activity"/>
    <property type="evidence" value="ECO:0007669"/>
    <property type="project" value="UniProtKB-UniRule"/>
</dbReference>
<dbReference type="InterPro" id="IPR011060">
    <property type="entry name" value="RibuloseP-bd_barrel"/>
</dbReference>
<comment type="function">
    <text evidence="1 9">The alpha subunit is responsible for the aldol cleavage of indoleglycerol phosphate to indole and glyceraldehyde 3-phosphate.</text>
</comment>
<dbReference type="SUPFAM" id="SSF51366">
    <property type="entry name" value="Ribulose-phoshate binding barrel"/>
    <property type="match status" value="1"/>
</dbReference>
<dbReference type="Pfam" id="PF00290">
    <property type="entry name" value="Trp_syntA"/>
    <property type="match status" value="1"/>
</dbReference>
<dbReference type="CDD" id="cd04724">
    <property type="entry name" value="Tryptophan_synthase_alpha"/>
    <property type="match status" value="1"/>
</dbReference>
<dbReference type="RefSeq" id="WP_158364376.1">
    <property type="nucleotide sequence ID" value="NZ_CP034900.1"/>
</dbReference>
<feature type="active site" description="Proton acceptor" evidence="9">
    <location>
        <position position="60"/>
    </location>
</feature>
<dbReference type="AlphaFoldDB" id="A0A4D6XHM9"/>
<dbReference type="PANTHER" id="PTHR43406:SF1">
    <property type="entry name" value="TRYPTOPHAN SYNTHASE ALPHA CHAIN, CHLOROPLASTIC"/>
    <property type="match status" value="1"/>
</dbReference>
<evidence type="ECO:0000256" key="4">
    <source>
        <dbReference type="ARBA" id="ARBA00022605"/>
    </source>
</evidence>
<dbReference type="FunFam" id="3.20.20.70:FF:000037">
    <property type="entry name" value="Tryptophan synthase alpha chain"/>
    <property type="match status" value="1"/>
</dbReference>
<evidence type="ECO:0000256" key="6">
    <source>
        <dbReference type="ARBA" id="ARBA00023141"/>
    </source>
</evidence>
<comment type="similarity">
    <text evidence="9 10">Belongs to the TrpA family.</text>
</comment>
<evidence type="ECO:0000256" key="2">
    <source>
        <dbReference type="ARBA" id="ARBA00004733"/>
    </source>
</evidence>
<evidence type="ECO:0000256" key="10">
    <source>
        <dbReference type="RuleBase" id="RU003662"/>
    </source>
</evidence>
<dbReference type="EC" id="4.2.1.20" evidence="9"/>
<reference evidence="11 12" key="1">
    <citation type="submission" date="2018-12" db="EMBL/GenBank/DDBJ databases">
        <authorList>
            <person name="Chong R.A."/>
        </authorList>
    </citation>
    <scope>NUCLEOTIDE SEQUENCE [LARGE SCALE GENOMIC DNA]</scope>
    <source>
        <strain evidence="11 12">Aar</strain>
    </source>
</reference>
<feature type="active site" description="Proton acceptor" evidence="9">
    <location>
        <position position="49"/>
    </location>
</feature>
<comment type="catalytic activity">
    <reaction evidence="8 9">
        <text>(1S,2R)-1-C-(indol-3-yl)glycerol 3-phosphate + L-serine = D-glyceraldehyde 3-phosphate + L-tryptophan + H2O</text>
        <dbReference type="Rhea" id="RHEA:10532"/>
        <dbReference type="ChEBI" id="CHEBI:15377"/>
        <dbReference type="ChEBI" id="CHEBI:33384"/>
        <dbReference type="ChEBI" id="CHEBI:57912"/>
        <dbReference type="ChEBI" id="CHEBI:58866"/>
        <dbReference type="ChEBI" id="CHEBI:59776"/>
        <dbReference type="EC" id="4.2.1.20"/>
    </reaction>
</comment>
<accession>A0A4D6XHM9</accession>
<keyword evidence="7 9" id="KW-0456">Lyase</keyword>
<evidence type="ECO:0000256" key="5">
    <source>
        <dbReference type="ARBA" id="ARBA00022822"/>
    </source>
</evidence>
<sequence>MNRYKKMFKKLSMLKEGCFVPFVVLGDPTLEISIKIIKILIENGIDALEIGIPFSDPLADGPIIQKSSLRALSNKNTFLEYFDILKSLRTQYKEIPIGILIYANLIYNQGINNFYLQCLSSGIDSVLIADVPIEESKIFYNNANKYKIDSIFICPPDANDDLLKKISLYAKGYIYVLSRLGITGKEDDIFSLSQNFIKRIKKYTSIPLLQGFGISNTEQVKKAITSGLSGIICGSAIIEIIEKNLINQDLMFKKIKAFVKLLKKSTKYNL</sequence>
<keyword evidence="4 9" id="KW-0028">Amino-acid biosynthesis</keyword>
<dbReference type="InterPro" id="IPR013785">
    <property type="entry name" value="Aldolase_TIM"/>
</dbReference>
<dbReference type="EMBL" id="CP034900">
    <property type="protein sequence ID" value="QCI15952.1"/>
    <property type="molecule type" value="Genomic_DNA"/>
</dbReference>
<dbReference type="UniPathway" id="UPA00035">
    <property type="reaction ID" value="UER00044"/>
</dbReference>
<comment type="subunit">
    <text evidence="3 9">Tetramer of two alpha and two beta chains.</text>
</comment>
<proteinExistence type="inferred from homology"/>
<evidence type="ECO:0000256" key="1">
    <source>
        <dbReference type="ARBA" id="ARBA00003365"/>
    </source>
</evidence>
<protein>
    <recommendedName>
        <fullName evidence="9">Tryptophan synthase alpha chain</fullName>
        <ecNumber evidence="9">4.2.1.20</ecNumber>
    </recommendedName>
</protein>
<gene>
    <name evidence="9" type="primary">trpA</name>
    <name evidence="11" type="ORF">D9V59_01385</name>
</gene>
<evidence type="ECO:0000313" key="11">
    <source>
        <dbReference type="EMBL" id="QCI15952.1"/>
    </source>
</evidence>
<dbReference type="Proteomes" id="UP000298654">
    <property type="component" value="Chromosome"/>
</dbReference>
<dbReference type="HAMAP" id="MF_00131">
    <property type="entry name" value="Trp_synth_alpha"/>
    <property type="match status" value="1"/>
</dbReference>
<dbReference type="PANTHER" id="PTHR43406">
    <property type="entry name" value="TRYPTOPHAN SYNTHASE, ALPHA CHAIN"/>
    <property type="match status" value="1"/>
</dbReference>
<evidence type="ECO:0000256" key="9">
    <source>
        <dbReference type="HAMAP-Rule" id="MF_00131"/>
    </source>
</evidence>
<dbReference type="NCBIfam" id="TIGR00262">
    <property type="entry name" value="trpA"/>
    <property type="match status" value="1"/>
</dbReference>